<dbReference type="PANTHER" id="PTHR43818:SF11">
    <property type="entry name" value="BCDNA.GH03377"/>
    <property type="match status" value="1"/>
</dbReference>
<dbReference type="SUPFAM" id="SSF55347">
    <property type="entry name" value="Glyceraldehyde-3-phosphate dehydrogenase-like, C-terminal domain"/>
    <property type="match status" value="1"/>
</dbReference>
<dbReference type="InterPro" id="IPR036291">
    <property type="entry name" value="NAD(P)-bd_dom_sf"/>
</dbReference>
<evidence type="ECO:0000259" key="4">
    <source>
        <dbReference type="Pfam" id="PF22725"/>
    </source>
</evidence>
<accession>A0ABS4W9T1</accession>
<feature type="domain" description="GFO/IDH/MocA-like oxidoreductase" evidence="4">
    <location>
        <begin position="138"/>
        <end position="266"/>
    </location>
</feature>
<sequence>MKASPARICLVGIRGFGLRHLDNIRELEATGQVVLTSAVDRRHQDGERPLGNSVAMYRSLADAAAAGEPVDIVILSTPIDTHFEQGMIAVTMGADLLLEKPPTATLAQFEELLAASEVAGTRIQVGFQSLGSHALPAIDRLLEAGTIGALRAVGATGMWCRDAAYYSRSPWAGKRVLDGVQVVDGVVTNPLAHAVMTALHIAGARAADDIAELSTELFHANDIEADDTSTVSAVTAAGIPVTCALATTASEQQDPFITISGTNGQAVFHYTRDELAITPQDGDTTVHTFGRTNLLADLVRIQRGEATELLCPLAGTGAFMRVLEAVRTAKDPAPIDPALLRFTGEGPQRRVIVPGIEELAQRGIKSPATFSSLGAPWAAPAPTGVPLSVAGQEVAAQRLGTELSGTNSPRPFLHPVRTLGGTVLTDQQPLDHTWHLGVGVAIQDVDGVNFWGGRTYTREAGRYIWRKDHGRINLTESTGDETRREESLDWVGPDGQTILKERRTITANSGPQGSWELGYDFTLVPAASEAVSLGSPGSNGRIAGGYGGFFWRLPAVGEAEIFTEHASGEDEVHGSIAPWLAFSADFGGAEATLVFHAEDADPWFVRCAGYPGIGRSLAWEQPVHTTAANPVSRSVRVLVADGRLGRTQIAGLLAESGILA</sequence>
<dbReference type="Gene3D" id="3.40.50.720">
    <property type="entry name" value="NAD(P)-binding Rossmann-like Domain"/>
    <property type="match status" value="1"/>
</dbReference>
<gene>
    <name evidence="5" type="ORF">JOF46_000878</name>
</gene>
<organism evidence="5 6">
    <name type="scientific">Paeniglutamicibacter psychrophenolicus</name>
    <dbReference type="NCBI Taxonomy" id="257454"/>
    <lineage>
        <taxon>Bacteria</taxon>
        <taxon>Bacillati</taxon>
        <taxon>Actinomycetota</taxon>
        <taxon>Actinomycetes</taxon>
        <taxon>Micrococcales</taxon>
        <taxon>Micrococcaceae</taxon>
        <taxon>Paeniglutamicibacter</taxon>
    </lineage>
</organism>
<evidence type="ECO:0000256" key="2">
    <source>
        <dbReference type="ARBA" id="ARBA00023027"/>
    </source>
</evidence>
<dbReference type="Pfam" id="PF01408">
    <property type="entry name" value="GFO_IDH_MocA"/>
    <property type="match status" value="1"/>
</dbReference>
<protein>
    <submittedName>
        <fullName evidence="5">Dehydrogenase</fullName>
    </submittedName>
</protein>
<dbReference type="InterPro" id="IPR050463">
    <property type="entry name" value="Gfo/Idh/MocA_oxidrdct_glycsds"/>
</dbReference>
<dbReference type="InterPro" id="IPR055170">
    <property type="entry name" value="GFO_IDH_MocA-like_dom"/>
</dbReference>
<dbReference type="SUPFAM" id="SSF51735">
    <property type="entry name" value="NAD(P)-binding Rossmann-fold domains"/>
    <property type="match status" value="1"/>
</dbReference>
<dbReference type="Proteomes" id="UP000766570">
    <property type="component" value="Unassembled WGS sequence"/>
</dbReference>
<dbReference type="Pfam" id="PF22725">
    <property type="entry name" value="GFO_IDH_MocA_C3"/>
    <property type="match status" value="1"/>
</dbReference>
<keyword evidence="1" id="KW-0560">Oxidoreductase</keyword>
<keyword evidence="6" id="KW-1185">Reference proteome</keyword>
<comment type="caution">
    <text evidence="5">The sequence shown here is derived from an EMBL/GenBank/DDBJ whole genome shotgun (WGS) entry which is preliminary data.</text>
</comment>
<dbReference type="EMBL" id="JAGIOE010000001">
    <property type="protein sequence ID" value="MBP2372966.1"/>
    <property type="molecule type" value="Genomic_DNA"/>
</dbReference>
<name>A0ABS4W9T1_9MICC</name>
<evidence type="ECO:0000313" key="6">
    <source>
        <dbReference type="Proteomes" id="UP000766570"/>
    </source>
</evidence>
<dbReference type="PANTHER" id="PTHR43818">
    <property type="entry name" value="BCDNA.GH03377"/>
    <property type="match status" value="1"/>
</dbReference>
<dbReference type="Gene3D" id="3.30.360.10">
    <property type="entry name" value="Dihydrodipicolinate Reductase, domain 2"/>
    <property type="match status" value="1"/>
</dbReference>
<evidence type="ECO:0000259" key="3">
    <source>
        <dbReference type="Pfam" id="PF01408"/>
    </source>
</evidence>
<evidence type="ECO:0000313" key="5">
    <source>
        <dbReference type="EMBL" id="MBP2372966.1"/>
    </source>
</evidence>
<feature type="domain" description="Gfo/Idh/MocA-like oxidoreductase N-terminal" evidence="3">
    <location>
        <begin position="7"/>
        <end position="127"/>
    </location>
</feature>
<evidence type="ECO:0000256" key="1">
    <source>
        <dbReference type="ARBA" id="ARBA00023002"/>
    </source>
</evidence>
<dbReference type="InterPro" id="IPR000683">
    <property type="entry name" value="Gfo/Idh/MocA-like_OxRdtase_N"/>
</dbReference>
<proteinExistence type="predicted"/>
<keyword evidence="2" id="KW-0520">NAD</keyword>
<dbReference type="InterPro" id="IPR029475">
    <property type="entry name" value="DUF6807"/>
</dbReference>
<dbReference type="Pfam" id="PF14100">
    <property type="entry name" value="DUF6807"/>
    <property type="match status" value="1"/>
</dbReference>
<dbReference type="RefSeq" id="WP_209906210.1">
    <property type="nucleotide sequence ID" value="NZ_BAAAMI010000019.1"/>
</dbReference>
<reference evidence="5 6" key="1">
    <citation type="submission" date="2021-03" db="EMBL/GenBank/DDBJ databases">
        <title>Sequencing the genomes of 1000 actinobacteria strains.</title>
        <authorList>
            <person name="Klenk H.-P."/>
        </authorList>
    </citation>
    <scope>NUCLEOTIDE SEQUENCE [LARGE SCALE GENOMIC DNA]</scope>
    <source>
        <strain evidence="5 6">DSM 15454</strain>
    </source>
</reference>